<comment type="caution">
    <text evidence="2">The sequence shown here is derived from an EMBL/GenBank/DDBJ whole genome shotgun (WGS) entry which is preliminary data.</text>
</comment>
<dbReference type="Proteomes" id="UP000723463">
    <property type="component" value="Unassembled WGS sequence"/>
</dbReference>
<gene>
    <name evidence="2" type="ORF">EC957_004922</name>
</gene>
<sequence>MIKAFSFVILGLAATIASAAPSCSTRQSIDQWISSRSQSLSSYENVLGYPNIRGNGNRVHRRPSGLAGSDNKETPAIVYLPHNKRRTRPDLEAIMQALVDKKLTFDYDAKAYHTNLIESICNDPSSYYQITDCKITILSEPKIQVIPTQRLSDDIVCKTSSCKVAHDDFVSVWTTHSDETTLPIRAGGEPFQVSVDLHRSLGYGFSDYVQALAPVNYQLDLVEGDEGYIAMVGTEISAKIRVTGCKRYRDDVRRGFSNSECSTFIDQTGHNEVVITQNGYVPKVIIAFISA</sequence>
<accession>A0A9P6F0X3</accession>
<reference evidence="2" key="1">
    <citation type="journal article" date="2020" name="Fungal Divers.">
        <title>Resolving the Mortierellaceae phylogeny through synthesis of multi-gene phylogenetics and phylogenomics.</title>
        <authorList>
            <person name="Vandepol N."/>
            <person name="Liber J."/>
            <person name="Desiro A."/>
            <person name="Na H."/>
            <person name="Kennedy M."/>
            <person name="Barry K."/>
            <person name="Grigoriev I.V."/>
            <person name="Miller A.N."/>
            <person name="O'Donnell K."/>
            <person name="Stajich J.E."/>
            <person name="Bonito G."/>
        </authorList>
    </citation>
    <scope>NUCLEOTIDE SEQUENCE</scope>
    <source>
        <strain evidence="2">NRRL 2591</strain>
    </source>
</reference>
<evidence type="ECO:0000313" key="2">
    <source>
        <dbReference type="EMBL" id="KAF9539829.1"/>
    </source>
</evidence>
<name>A0A9P6F0X3_9FUNG</name>
<evidence type="ECO:0000313" key="3">
    <source>
        <dbReference type="Proteomes" id="UP000723463"/>
    </source>
</evidence>
<evidence type="ECO:0000256" key="1">
    <source>
        <dbReference type="SAM" id="SignalP"/>
    </source>
</evidence>
<keyword evidence="3" id="KW-1185">Reference proteome</keyword>
<proteinExistence type="predicted"/>
<dbReference type="AlphaFoldDB" id="A0A9P6F0X3"/>
<protein>
    <submittedName>
        <fullName evidence="2">Uncharacterized protein</fullName>
    </submittedName>
</protein>
<dbReference type="EMBL" id="JAAAXW010000227">
    <property type="protein sequence ID" value="KAF9539829.1"/>
    <property type="molecule type" value="Genomic_DNA"/>
</dbReference>
<feature type="chain" id="PRO_5040322553" evidence="1">
    <location>
        <begin position="20"/>
        <end position="291"/>
    </location>
</feature>
<organism evidence="2 3">
    <name type="scientific">Mortierella hygrophila</name>
    <dbReference type="NCBI Taxonomy" id="979708"/>
    <lineage>
        <taxon>Eukaryota</taxon>
        <taxon>Fungi</taxon>
        <taxon>Fungi incertae sedis</taxon>
        <taxon>Mucoromycota</taxon>
        <taxon>Mortierellomycotina</taxon>
        <taxon>Mortierellomycetes</taxon>
        <taxon>Mortierellales</taxon>
        <taxon>Mortierellaceae</taxon>
        <taxon>Mortierella</taxon>
    </lineage>
</organism>
<keyword evidence="1" id="KW-0732">Signal</keyword>
<feature type="signal peptide" evidence="1">
    <location>
        <begin position="1"/>
        <end position="19"/>
    </location>
</feature>